<gene>
    <name evidence="2" type="primary">Necator_chrI.g1344</name>
    <name evidence="2" type="ORF">RB195_005218</name>
</gene>
<comment type="caution">
    <text evidence="2">The sequence shown here is derived from an EMBL/GenBank/DDBJ whole genome shotgun (WGS) entry which is preliminary data.</text>
</comment>
<evidence type="ECO:0000313" key="2">
    <source>
        <dbReference type="EMBL" id="KAK6727390.1"/>
    </source>
</evidence>
<feature type="region of interest" description="Disordered" evidence="1">
    <location>
        <begin position="350"/>
        <end position="375"/>
    </location>
</feature>
<feature type="region of interest" description="Disordered" evidence="1">
    <location>
        <begin position="280"/>
        <end position="303"/>
    </location>
</feature>
<dbReference type="EMBL" id="JAVFWL010000001">
    <property type="protein sequence ID" value="KAK6727390.1"/>
    <property type="molecule type" value="Genomic_DNA"/>
</dbReference>
<name>A0ABR1BNC1_NECAM</name>
<feature type="compositionally biased region" description="Low complexity" evidence="1">
    <location>
        <begin position="280"/>
        <end position="294"/>
    </location>
</feature>
<proteinExistence type="predicted"/>
<dbReference type="Proteomes" id="UP001303046">
    <property type="component" value="Unassembled WGS sequence"/>
</dbReference>
<evidence type="ECO:0000313" key="3">
    <source>
        <dbReference type="Proteomes" id="UP001303046"/>
    </source>
</evidence>
<protein>
    <submittedName>
        <fullName evidence="2">Uncharacterized protein</fullName>
    </submittedName>
</protein>
<organism evidence="2 3">
    <name type="scientific">Necator americanus</name>
    <name type="common">Human hookworm</name>
    <dbReference type="NCBI Taxonomy" id="51031"/>
    <lineage>
        <taxon>Eukaryota</taxon>
        <taxon>Metazoa</taxon>
        <taxon>Ecdysozoa</taxon>
        <taxon>Nematoda</taxon>
        <taxon>Chromadorea</taxon>
        <taxon>Rhabditida</taxon>
        <taxon>Rhabditina</taxon>
        <taxon>Rhabditomorpha</taxon>
        <taxon>Strongyloidea</taxon>
        <taxon>Ancylostomatidae</taxon>
        <taxon>Bunostominae</taxon>
        <taxon>Necator</taxon>
    </lineage>
</organism>
<reference evidence="2 3" key="1">
    <citation type="submission" date="2023-08" db="EMBL/GenBank/DDBJ databases">
        <title>A Necator americanus chromosomal reference genome.</title>
        <authorList>
            <person name="Ilik V."/>
            <person name="Petrzelkova K.J."/>
            <person name="Pardy F."/>
            <person name="Fuh T."/>
            <person name="Niatou-Singa F.S."/>
            <person name="Gouil Q."/>
            <person name="Baker L."/>
            <person name="Ritchie M.E."/>
            <person name="Jex A.R."/>
            <person name="Gazzola D."/>
            <person name="Li H."/>
            <person name="Toshio Fujiwara R."/>
            <person name="Zhan B."/>
            <person name="Aroian R.V."/>
            <person name="Pafco B."/>
            <person name="Schwarz E.M."/>
        </authorList>
    </citation>
    <scope>NUCLEOTIDE SEQUENCE [LARGE SCALE GENOMIC DNA]</scope>
    <source>
        <strain evidence="2 3">Aroian</strain>
        <tissue evidence="2">Whole animal</tissue>
    </source>
</reference>
<sequence>MIDPTIPQSNNNASRVDITPEQGDICIHCFGKPTMMHQPMFPSGPIQSDYVMNQYNDQENSKEKGMSLDTSSKSPLNPPSSIPSQYMDMDLRSFVVVNQNRNYQDFPSTIRRTPLVGHPISASELKRRVESLDPAVYSPMIVNGTLYFISLDNDTRTARSSESLADDNSTRPAAASSNIDIADDVTFTMNELKDLLPQYAIKKLTRYYKEERKQKPCAPPGDDIAKLREAFTMISNLTSHLPSHPAFETVDLANAHEPDIIYLRNALNLLPNQVPPLITDTSSTTTSFTDTNTTGRSVTGNPISSPIASVTGLSTPFTAATDEFARFNAETSVDLGPYDNPTMRDHPPFKGTAANTESIPTTRNHPIPDGSIRKNQVLDNSTTPVVGEDMTKPELLTEEDLLDETGARDYDAGHTPVRSWSTETAINVDKETIAEILRSNTSRHTGSPFPKNRMEMRSDSPEKDVYTAYSIDGKYL</sequence>
<feature type="region of interest" description="Disordered" evidence="1">
    <location>
        <begin position="438"/>
        <end position="463"/>
    </location>
</feature>
<feature type="region of interest" description="Disordered" evidence="1">
    <location>
        <begin position="58"/>
        <end position="79"/>
    </location>
</feature>
<feature type="compositionally biased region" description="Polar residues" evidence="1">
    <location>
        <begin position="353"/>
        <end position="364"/>
    </location>
</feature>
<evidence type="ECO:0000256" key="1">
    <source>
        <dbReference type="SAM" id="MobiDB-lite"/>
    </source>
</evidence>
<keyword evidence="3" id="KW-1185">Reference proteome</keyword>
<accession>A0ABR1BNC1</accession>
<feature type="compositionally biased region" description="Basic and acidic residues" evidence="1">
    <location>
        <begin position="452"/>
        <end position="463"/>
    </location>
</feature>